<dbReference type="Proteomes" id="UP001440612">
    <property type="component" value="Chromosome"/>
</dbReference>
<name>A0ABZ2V0T6_9RHOB</name>
<keyword evidence="2" id="KW-0012">Acyltransferase</keyword>
<dbReference type="EC" id="2.3.1.-" evidence="2"/>
<keyword evidence="3" id="KW-1185">Reference proteome</keyword>
<dbReference type="SUPFAM" id="SSF55729">
    <property type="entry name" value="Acyl-CoA N-acyltransferases (Nat)"/>
    <property type="match status" value="1"/>
</dbReference>
<keyword evidence="2" id="KW-0808">Transferase</keyword>
<dbReference type="EMBL" id="CP150951">
    <property type="protein sequence ID" value="WZC47522.1"/>
    <property type="molecule type" value="Genomic_DNA"/>
</dbReference>
<dbReference type="PANTHER" id="PTHR36174">
    <property type="entry name" value="LIPID II:GLYCINE GLYCYLTRANSFERASE"/>
    <property type="match status" value="1"/>
</dbReference>
<dbReference type="InterPro" id="IPR038740">
    <property type="entry name" value="BioF2-like_GNAT_dom"/>
</dbReference>
<feature type="domain" description="BioF2-like acetyltransferase" evidence="1">
    <location>
        <begin position="130"/>
        <end position="244"/>
    </location>
</feature>
<organism evidence="2 3">
    <name type="scientific">Yoonia phaeophyticola</name>
    <dbReference type="NCBI Taxonomy" id="3137369"/>
    <lineage>
        <taxon>Bacteria</taxon>
        <taxon>Pseudomonadati</taxon>
        <taxon>Pseudomonadota</taxon>
        <taxon>Alphaproteobacteria</taxon>
        <taxon>Rhodobacterales</taxon>
        <taxon>Paracoccaceae</taxon>
        <taxon>Yoonia</taxon>
    </lineage>
</organism>
<evidence type="ECO:0000313" key="3">
    <source>
        <dbReference type="Proteomes" id="UP001440612"/>
    </source>
</evidence>
<dbReference type="GO" id="GO:0016746">
    <property type="term" value="F:acyltransferase activity"/>
    <property type="evidence" value="ECO:0007669"/>
    <property type="project" value="UniProtKB-KW"/>
</dbReference>
<protein>
    <submittedName>
        <fullName evidence="2">GNAT family N-acetyltransferase</fullName>
        <ecNumber evidence="2">2.3.1.-</ecNumber>
    </submittedName>
</protein>
<dbReference type="Gene3D" id="3.40.630.30">
    <property type="match status" value="1"/>
</dbReference>
<evidence type="ECO:0000313" key="2">
    <source>
        <dbReference type="EMBL" id="WZC47522.1"/>
    </source>
</evidence>
<reference evidence="3" key="1">
    <citation type="submission" date="2024-04" db="EMBL/GenBank/DDBJ databases">
        <title>Phylogenomic analyses of a clade within the roseobacter group suggest taxonomic reassignments of species of the genera Aestuariivita, Citreicella, Loktanella, Nautella, Pelagibaca, Ruegeria, Thalassobius, Thiobacimonas and Tropicibacter, and the proposal o.</title>
        <authorList>
            <person name="Jeon C.O."/>
        </authorList>
    </citation>
    <scope>NUCLEOTIDE SEQUENCE [LARGE SCALE GENOMIC DNA]</scope>
    <source>
        <strain evidence="3">BS5-3</strain>
    </source>
</reference>
<dbReference type="InterPro" id="IPR016181">
    <property type="entry name" value="Acyl_CoA_acyltransferase"/>
</dbReference>
<dbReference type="PANTHER" id="PTHR36174:SF1">
    <property type="entry name" value="LIPID II:GLYCINE GLYCYLTRANSFERASE"/>
    <property type="match status" value="1"/>
</dbReference>
<sequence>MKSTPALPLQQHPSFAAALGRLGQQVDIHPLPHAAPLLSIRRFGLRFASRGPIWMTDAPIDARVTSLRQSHLRLVNTDSKEPKTLRRAGFRLIHTAGSVAELDLTDTEGGLLTRAHGKWRNIWRRSQSSALRYHRERFAPHKHGWLLDADTQQQKQKGYRALPHSIIRAYAAENPKDVVVYSAGRKGTAIAGMLFLLHHPVATYHIGWTSAEARQDGAHHRMLMDAASHLAQRGFTRLDLGQVDTDTAPGLARFKIGTGAVIRPLGGTWLKIPGL</sequence>
<evidence type="ECO:0000259" key="1">
    <source>
        <dbReference type="Pfam" id="PF13480"/>
    </source>
</evidence>
<dbReference type="InterPro" id="IPR050644">
    <property type="entry name" value="PG_Glycine_Bridge_Synth"/>
</dbReference>
<dbReference type="RefSeq" id="WP_341365642.1">
    <property type="nucleotide sequence ID" value="NZ_CP150951.2"/>
</dbReference>
<dbReference type="Pfam" id="PF13480">
    <property type="entry name" value="Acetyltransf_6"/>
    <property type="match status" value="1"/>
</dbReference>
<accession>A0ABZ2V0T6</accession>
<gene>
    <name evidence="2" type="ORF">AABB29_11355</name>
</gene>
<proteinExistence type="predicted"/>